<comment type="caution">
    <text evidence="2">The sequence shown here is derived from an EMBL/GenBank/DDBJ whole genome shotgun (WGS) entry which is preliminary data.</text>
</comment>
<sequence length="372" mass="43094">MELGAKRKWSRASGSGLAVDRLSALPDCLLHVIMSFMKARQVVQTCALSKRWEHLWRTVPCLDIDQREFQKTGESADKVWENFEDFTDNLMFRHEIARLDMFRLHVNDGYYWGRSASRWIRCSIKYSAKHIRSRCCSLEDLDLKRCRLALDEIESHSLKNLVIDDCHRENMDDMDEIDYHSKLIVTAPAIASLYLKSFYFCGGLFVIEMPSLSKASILVLHNFKGSTFHSNQFKFLSSLCNVTTLELSGFQTMVIPEEQVELPEFKNLKILSLDKCDLRDNFQLLMHFLLNSPNLEKITLRLCKLTKDSKKRKGKAKQKKTSLGDIQCQNLKFTEIIYDVDDVLQLVEFLLGYSVSLPKNNIKLTKADDYYG</sequence>
<dbReference type="PANTHER" id="PTHR34223:SF65">
    <property type="entry name" value="OS04G0440300 PROTEIN"/>
    <property type="match status" value="1"/>
</dbReference>
<dbReference type="SUPFAM" id="SSF81383">
    <property type="entry name" value="F-box domain"/>
    <property type="match status" value="1"/>
</dbReference>
<dbReference type="InterPro" id="IPR001810">
    <property type="entry name" value="F-box_dom"/>
</dbReference>
<proteinExistence type="predicted"/>
<dbReference type="PANTHER" id="PTHR34223">
    <property type="entry name" value="OS11G0201299 PROTEIN"/>
    <property type="match status" value="1"/>
</dbReference>
<dbReference type="OrthoDB" id="586540at2759"/>
<dbReference type="EMBL" id="SPHZ02000002">
    <property type="protein sequence ID" value="KAF0930934.1"/>
    <property type="molecule type" value="Genomic_DNA"/>
</dbReference>
<dbReference type="Pfam" id="PF00646">
    <property type="entry name" value="F-box"/>
    <property type="match status" value="1"/>
</dbReference>
<accession>A0A6G1F236</accession>
<evidence type="ECO:0000313" key="3">
    <source>
        <dbReference type="Proteomes" id="UP000479710"/>
    </source>
</evidence>
<dbReference type="InterPro" id="IPR053781">
    <property type="entry name" value="F-box_AtFBL13-like"/>
</dbReference>
<dbReference type="Gene3D" id="1.20.1280.50">
    <property type="match status" value="1"/>
</dbReference>
<dbReference type="InterPro" id="IPR032675">
    <property type="entry name" value="LRR_dom_sf"/>
</dbReference>
<dbReference type="InterPro" id="IPR053197">
    <property type="entry name" value="F-box_SCFL_complex_component"/>
</dbReference>
<organism evidence="2 3">
    <name type="scientific">Oryza meyeriana var. granulata</name>
    <dbReference type="NCBI Taxonomy" id="110450"/>
    <lineage>
        <taxon>Eukaryota</taxon>
        <taxon>Viridiplantae</taxon>
        <taxon>Streptophyta</taxon>
        <taxon>Embryophyta</taxon>
        <taxon>Tracheophyta</taxon>
        <taxon>Spermatophyta</taxon>
        <taxon>Magnoliopsida</taxon>
        <taxon>Liliopsida</taxon>
        <taxon>Poales</taxon>
        <taxon>Poaceae</taxon>
        <taxon>BOP clade</taxon>
        <taxon>Oryzoideae</taxon>
        <taxon>Oryzeae</taxon>
        <taxon>Oryzinae</taxon>
        <taxon>Oryza</taxon>
        <taxon>Oryza meyeriana</taxon>
    </lineage>
</organism>
<dbReference type="Proteomes" id="UP000479710">
    <property type="component" value="Unassembled WGS sequence"/>
</dbReference>
<dbReference type="CDD" id="cd22160">
    <property type="entry name" value="F-box_AtFBL13-like"/>
    <property type="match status" value="1"/>
</dbReference>
<dbReference type="Gene3D" id="3.80.10.10">
    <property type="entry name" value="Ribonuclease Inhibitor"/>
    <property type="match status" value="1"/>
</dbReference>
<protein>
    <recommendedName>
        <fullName evidence="1">F-box domain-containing protein</fullName>
    </recommendedName>
</protein>
<reference evidence="2 3" key="1">
    <citation type="submission" date="2019-11" db="EMBL/GenBank/DDBJ databases">
        <title>Whole genome sequence of Oryza granulata.</title>
        <authorList>
            <person name="Li W."/>
        </authorList>
    </citation>
    <scope>NUCLEOTIDE SEQUENCE [LARGE SCALE GENOMIC DNA]</scope>
    <source>
        <strain evidence="3">cv. Menghai</strain>
        <tissue evidence="2">Leaf</tissue>
    </source>
</reference>
<dbReference type="SUPFAM" id="SSF52047">
    <property type="entry name" value="RNI-like"/>
    <property type="match status" value="1"/>
</dbReference>
<evidence type="ECO:0000259" key="1">
    <source>
        <dbReference type="Pfam" id="PF00646"/>
    </source>
</evidence>
<dbReference type="InterPro" id="IPR036047">
    <property type="entry name" value="F-box-like_dom_sf"/>
</dbReference>
<feature type="domain" description="F-box" evidence="1">
    <location>
        <begin position="22"/>
        <end position="60"/>
    </location>
</feature>
<name>A0A6G1F236_9ORYZ</name>
<keyword evidence="3" id="KW-1185">Reference proteome</keyword>
<dbReference type="AlphaFoldDB" id="A0A6G1F236"/>
<dbReference type="EMBL" id="SPHZ02000002">
    <property type="protein sequence ID" value="KAF0930933.1"/>
    <property type="molecule type" value="Genomic_DNA"/>
</dbReference>
<gene>
    <name evidence="2" type="ORF">E2562_038013</name>
</gene>
<evidence type="ECO:0000313" key="2">
    <source>
        <dbReference type="EMBL" id="KAF0930933.1"/>
    </source>
</evidence>